<dbReference type="Gene3D" id="3.40.309.10">
    <property type="entry name" value="Aldehyde Dehydrogenase, Chain A, domain 2"/>
    <property type="match status" value="1"/>
</dbReference>
<keyword evidence="2 4" id="KW-0560">Oxidoreductase</keyword>
<evidence type="ECO:0000313" key="7">
    <source>
        <dbReference type="Proteomes" id="UP000095287"/>
    </source>
</evidence>
<dbReference type="Pfam" id="PF00171">
    <property type="entry name" value="Aldedh"/>
    <property type="match status" value="1"/>
</dbReference>
<dbReference type="PANTHER" id="PTHR43570:SF16">
    <property type="entry name" value="ALDEHYDE DEHYDROGENASE TYPE III, ISOFORM Q"/>
    <property type="match status" value="1"/>
</dbReference>
<dbReference type="GO" id="GO:0006081">
    <property type="term" value="P:aldehyde metabolic process"/>
    <property type="evidence" value="ECO:0007669"/>
    <property type="project" value="InterPro"/>
</dbReference>
<dbReference type="InterPro" id="IPR016161">
    <property type="entry name" value="Ald_DH/histidinol_DH"/>
</dbReference>
<evidence type="ECO:0000256" key="1">
    <source>
        <dbReference type="ARBA" id="ARBA00009986"/>
    </source>
</evidence>
<dbReference type="InterPro" id="IPR015590">
    <property type="entry name" value="Aldehyde_DH_dom"/>
</dbReference>
<dbReference type="CDD" id="cd07087">
    <property type="entry name" value="ALDH_F3-13-14_CALDH-like"/>
    <property type="match status" value="1"/>
</dbReference>
<protein>
    <recommendedName>
        <fullName evidence="4">Aldehyde dehydrogenase</fullName>
    </recommendedName>
</protein>
<organism evidence="7 8">
    <name type="scientific">Steinernema glaseri</name>
    <dbReference type="NCBI Taxonomy" id="37863"/>
    <lineage>
        <taxon>Eukaryota</taxon>
        <taxon>Metazoa</taxon>
        <taxon>Ecdysozoa</taxon>
        <taxon>Nematoda</taxon>
        <taxon>Chromadorea</taxon>
        <taxon>Rhabditida</taxon>
        <taxon>Tylenchina</taxon>
        <taxon>Panagrolaimomorpha</taxon>
        <taxon>Strongyloidoidea</taxon>
        <taxon>Steinernematidae</taxon>
        <taxon>Steinernema</taxon>
    </lineage>
</organism>
<dbReference type="InterPro" id="IPR016162">
    <property type="entry name" value="Ald_DH_N"/>
</dbReference>
<evidence type="ECO:0000256" key="5">
    <source>
        <dbReference type="PIRSR" id="PIRSR036492-1"/>
    </source>
</evidence>
<feature type="domain" description="Aldehyde dehydrogenase" evidence="6">
    <location>
        <begin position="4"/>
        <end position="393"/>
    </location>
</feature>
<dbReference type="PANTHER" id="PTHR43570">
    <property type="entry name" value="ALDEHYDE DEHYDROGENASE"/>
    <property type="match status" value="1"/>
</dbReference>
<sequence length="457" mass="51045">MTYHEVVENQRKYFNTGETKRLEVRKELLRTLKKCALENADEFAEAVFKDLRRLQPVTKQIEIVGGMKEVDYILEHLDEWAAPTMVDRTDLLTEKDVPMIVKDPKGVLLIIGPWNYPVTLMFLPMAAALAAGNTVVLKPSEVSANTAEAFAKIIPKYFDKKVVAVVQGAVAETTLLLKERFDHIMYTGAPSVGRVIMAAAAKHLTPVTLELGGKCPVVVADDADVELTAKTLAKKFLNCGQTCTAPDYVLVSSGMKSKLVQELQKVIGESFSGDVKKSPNYSRMINERHFDRVKSLLDKSIAQVLIKAGELDRNDVFIPPVLLDVKADDAVMEDEIFGPVLPILTSESLDKSIDHINKGEKPLAAYIFTSDQKKAEKLYKETSSGAVVANDVMSHFSGEWIIGNLLSNLFSEHASFRRSWKQRNGALWRKVWIRHLYSREGRTPPKFVEVDAGLLWL</sequence>
<keyword evidence="7" id="KW-1185">Reference proteome</keyword>
<dbReference type="Gene3D" id="3.40.605.10">
    <property type="entry name" value="Aldehyde Dehydrogenase, Chain A, domain 1"/>
    <property type="match status" value="1"/>
</dbReference>
<accession>A0A1I7YJA6</accession>
<dbReference type="FunFam" id="3.40.309.10:FF:000003">
    <property type="entry name" value="Aldehyde dehydrogenase"/>
    <property type="match status" value="1"/>
</dbReference>
<keyword evidence="3" id="KW-0520">NAD</keyword>
<dbReference type="FunFam" id="3.40.605.10:FF:000004">
    <property type="entry name" value="Aldehyde dehydrogenase"/>
    <property type="match status" value="1"/>
</dbReference>
<evidence type="ECO:0000313" key="8">
    <source>
        <dbReference type="WBParaSite" id="L893_g1699.t1"/>
    </source>
</evidence>
<evidence type="ECO:0000259" key="6">
    <source>
        <dbReference type="Pfam" id="PF00171"/>
    </source>
</evidence>
<comment type="similarity">
    <text evidence="1 4">Belongs to the aldehyde dehydrogenase family.</text>
</comment>
<evidence type="ECO:0000256" key="2">
    <source>
        <dbReference type="ARBA" id="ARBA00023002"/>
    </source>
</evidence>
<evidence type="ECO:0000256" key="4">
    <source>
        <dbReference type="PIRNR" id="PIRNR036492"/>
    </source>
</evidence>
<dbReference type="GO" id="GO:0004029">
    <property type="term" value="F:aldehyde dehydrogenase (NAD+) activity"/>
    <property type="evidence" value="ECO:0007669"/>
    <property type="project" value="TreeGrafter"/>
</dbReference>
<dbReference type="AlphaFoldDB" id="A0A1I7YJA6"/>
<dbReference type="PIRSF" id="PIRSF036492">
    <property type="entry name" value="ALDH"/>
    <property type="match status" value="1"/>
</dbReference>
<name>A0A1I7YJA6_9BILA</name>
<dbReference type="InterPro" id="IPR016163">
    <property type="entry name" value="Ald_DH_C"/>
</dbReference>
<reference evidence="8" key="1">
    <citation type="submission" date="2016-11" db="UniProtKB">
        <authorList>
            <consortium name="WormBaseParasite"/>
        </authorList>
    </citation>
    <scope>IDENTIFICATION</scope>
</reference>
<dbReference type="SUPFAM" id="SSF53720">
    <property type="entry name" value="ALDH-like"/>
    <property type="match status" value="1"/>
</dbReference>
<proteinExistence type="inferred from homology"/>
<feature type="active site" evidence="5">
    <location>
        <position position="243"/>
    </location>
</feature>
<dbReference type="GO" id="GO:0005737">
    <property type="term" value="C:cytoplasm"/>
    <property type="evidence" value="ECO:0007669"/>
    <property type="project" value="TreeGrafter"/>
</dbReference>
<dbReference type="InterPro" id="IPR012394">
    <property type="entry name" value="Aldehyde_DH_NAD(P)"/>
</dbReference>
<dbReference type="WBParaSite" id="L893_g1699.t1">
    <property type="protein sequence ID" value="L893_g1699.t1"/>
    <property type="gene ID" value="L893_g1699"/>
</dbReference>
<feature type="active site" evidence="5">
    <location>
        <position position="210"/>
    </location>
</feature>
<evidence type="ECO:0000256" key="3">
    <source>
        <dbReference type="ARBA" id="ARBA00023027"/>
    </source>
</evidence>
<dbReference type="PROSITE" id="PS00070">
    <property type="entry name" value="ALDEHYDE_DEHYDR_CYS"/>
    <property type="match status" value="1"/>
</dbReference>
<dbReference type="Proteomes" id="UP000095287">
    <property type="component" value="Unplaced"/>
</dbReference>
<dbReference type="InterPro" id="IPR016160">
    <property type="entry name" value="Ald_DH_CS_CYS"/>
</dbReference>